<comment type="caution">
    <text evidence="1">The sequence shown here is derived from an EMBL/GenBank/DDBJ whole genome shotgun (WGS) entry which is preliminary data.</text>
</comment>
<dbReference type="EMBL" id="LAZR01000403">
    <property type="protein sequence ID" value="KKN70395.1"/>
    <property type="molecule type" value="Genomic_DNA"/>
</dbReference>
<evidence type="ECO:0000313" key="1">
    <source>
        <dbReference type="EMBL" id="KKN70395.1"/>
    </source>
</evidence>
<sequence length="72" mass="7502">MAGARVNGADLEKLVSYLDGNNFVIPGTSEANKGEFTILDINGEIGIDSEVTLSGGTVLKFKGGVLYEVEAP</sequence>
<dbReference type="AlphaFoldDB" id="A0A0F9SMZ3"/>
<reference evidence="1" key="1">
    <citation type="journal article" date="2015" name="Nature">
        <title>Complex archaea that bridge the gap between prokaryotes and eukaryotes.</title>
        <authorList>
            <person name="Spang A."/>
            <person name="Saw J.H."/>
            <person name="Jorgensen S.L."/>
            <person name="Zaremba-Niedzwiedzka K."/>
            <person name="Martijn J."/>
            <person name="Lind A.E."/>
            <person name="van Eijk R."/>
            <person name="Schleper C."/>
            <person name="Guy L."/>
            <person name="Ettema T.J."/>
        </authorList>
    </citation>
    <scope>NUCLEOTIDE SEQUENCE</scope>
</reference>
<accession>A0A0F9SMZ3</accession>
<gene>
    <name evidence="1" type="ORF">LCGC14_0430900</name>
</gene>
<name>A0A0F9SMZ3_9ZZZZ</name>
<organism evidence="1">
    <name type="scientific">marine sediment metagenome</name>
    <dbReference type="NCBI Taxonomy" id="412755"/>
    <lineage>
        <taxon>unclassified sequences</taxon>
        <taxon>metagenomes</taxon>
        <taxon>ecological metagenomes</taxon>
    </lineage>
</organism>
<proteinExistence type="predicted"/>
<protein>
    <submittedName>
        <fullName evidence="1">Uncharacterized protein</fullName>
    </submittedName>
</protein>